<evidence type="ECO:0000259" key="5">
    <source>
        <dbReference type="PROSITE" id="PS50011"/>
    </source>
</evidence>
<dbReference type="Gene3D" id="3.90.1580.10">
    <property type="entry name" value="paralog of FGE (formylglycine-generating enzyme)"/>
    <property type="match status" value="1"/>
</dbReference>
<evidence type="ECO:0000256" key="1">
    <source>
        <dbReference type="ARBA" id="ARBA00022741"/>
    </source>
</evidence>
<gene>
    <name evidence="6" type="ORF">UABAM_05244</name>
</gene>
<dbReference type="InterPro" id="IPR051043">
    <property type="entry name" value="Sulfatase_Mod_Factor_Kinase"/>
</dbReference>
<dbReference type="InterPro" id="IPR008271">
    <property type="entry name" value="Ser/Thr_kinase_AS"/>
</dbReference>
<dbReference type="GO" id="GO:0120147">
    <property type="term" value="F:formylglycine-generating oxidase activity"/>
    <property type="evidence" value="ECO:0007669"/>
    <property type="project" value="TreeGrafter"/>
</dbReference>
<dbReference type="RefSeq" id="WP_151970885.1">
    <property type="nucleotide sequence ID" value="NZ_AP019860.1"/>
</dbReference>
<protein>
    <recommendedName>
        <fullName evidence="5">Protein kinase domain-containing protein</fullName>
    </recommendedName>
</protein>
<evidence type="ECO:0000256" key="4">
    <source>
        <dbReference type="SAM" id="Phobius"/>
    </source>
</evidence>
<dbReference type="InterPro" id="IPR011009">
    <property type="entry name" value="Kinase-like_dom_sf"/>
</dbReference>
<dbReference type="Gene3D" id="1.10.510.10">
    <property type="entry name" value="Transferase(Phosphotransferase) domain 1"/>
    <property type="match status" value="1"/>
</dbReference>
<feature type="binding site" evidence="3">
    <location>
        <position position="90"/>
    </location>
    <ligand>
        <name>ATP</name>
        <dbReference type="ChEBI" id="CHEBI:30616"/>
    </ligand>
</feature>
<dbReference type="InterPro" id="IPR000719">
    <property type="entry name" value="Prot_kinase_dom"/>
</dbReference>
<dbReference type="OrthoDB" id="278998at2"/>
<evidence type="ECO:0000256" key="2">
    <source>
        <dbReference type="ARBA" id="ARBA00022840"/>
    </source>
</evidence>
<dbReference type="GO" id="GO:0004672">
    <property type="term" value="F:protein kinase activity"/>
    <property type="evidence" value="ECO:0007669"/>
    <property type="project" value="InterPro"/>
</dbReference>
<dbReference type="KEGG" id="uam:UABAM_05244"/>
<dbReference type="SMART" id="SM00220">
    <property type="entry name" value="S_TKc"/>
    <property type="match status" value="1"/>
</dbReference>
<feature type="transmembrane region" description="Helical" evidence="4">
    <location>
        <begin position="378"/>
        <end position="394"/>
    </location>
</feature>
<keyword evidence="2 3" id="KW-0067">ATP-binding</keyword>
<keyword evidence="4" id="KW-0812">Transmembrane</keyword>
<dbReference type="PANTHER" id="PTHR23150:SF19">
    <property type="entry name" value="FORMYLGLYCINE-GENERATING ENZYME"/>
    <property type="match status" value="1"/>
</dbReference>
<dbReference type="CDD" id="cd14014">
    <property type="entry name" value="STKc_PknB_like"/>
    <property type="match status" value="1"/>
</dbReference>
<dbReference type="InterPro" id="IPR005532">
    <property type="entry name" value="SUMF_dom"/>
</dbReference>
<dbReference type="AlphaFoldDB" id="A0A5S9ISC8"/>
<name>A0A5S9ISC8_UABAM</name>
<accession>A0A5S9ISC8</accession>
<sequence>MKINENWSLSNGEKLTTSEIFLRLVQKQISSELVCWNEKNSQDIVNKRFAILNNRYGLLRVLGEGAFGKVYLGVDIKRLLNTKTRFVAIKRPTEKILHNYAQQSGYKHNENLSSKQNEQEAIQWAKLELGQMFSQEALSTGRLSSCPNVVSILDHDIRSPYLALEYCNGGVLRHRMQQPYNAEDIERWAKEIANALQASHSLQPDLLIHRDLKPDNVLLHNGILKVSDFGTAQMKLESESLKSLKGGYTPRYAAPEAFDGTAQPATDIWSLGVILYEMICKESPFKGQTMPELMRSIFVCEATDIEEKAIYPVSSRLKELVMRSLNKDPQQRPTAKDFLQTTVEKEVTETEFSINEITPHDNVEQCKKRHKKRSKSRYLILFFIISLAILAFWWKGMDNADVVNVASMPGFKFLHEKTYSCGGQTHTMKEYRHDRTGMEFVLIPGGSFNMGSNDSGVGVDEKPMHRVSVNSFLLAKHEVTQEVWRSVMGDNPSYFKDSKFSDVKDNKLPMENVSWTKSKSFCDRLGMRLPTEAEWEYACRAGTRSKYYWGNSMDGNYAWHSNSSRQTHKVGQKSPNAFGLYDMAGNVWEWCADWYDSNYYTSSTTNNPQGASSGSRRVIRGGGWDYHTGDCRSADRHYASPSFFVNDLGFRPCITWTADN</sequence>
<dbReference type="EMBL" id="AP019860">
    <property type="protein sequence ID" value="BBM86847.1"/>
    <property type="molecule type" value="Genomic_DNA"/>
</dbReference>
<dbReference type="GO" id="GO:0005524">
    <property type="term" value="F:ATP binding"/>
    <property type="evidence" value="ECO:0007669"/>
    <property type="project" value="UniProtKB-UniRule"/>
</dbReference>
<dbReference type="InterPro" id="IPR016187">
    <property type="entry name" value="CTDL_fold"/>
</dbReference>
<dbReference type="InterPro" id="IPR042095">
    <property type="entry name" value="SUMF_sf"/>
</dbReference>
<organism evidence="6 7">
    <name type="scientific">Uabimicrobium amorphum</name>
    <dbReference type="NCBI Taxonomy" id="2596890"/>
    <lineage>
        <taxon>Bacteria</taxon>
        <taxon>Pseudomonadati</taxon>
        <taxon>Planctomycetota</taxon>
        <taxon>Candidatus Uabimicrobiia</taxon>
        <taxon>Candidatus Uabimicrobiales</taxon>
        <taxon>Candidatus Uabimicrobiaceae</taxon>
        <taxon>Candidatus Uabimicrobium</taxon>
    </lineage>
</organism>
<keyword evidence="4" id="KW-1133">Transmembrane helix</keyword>
<dbReference type="Proteomes" id="UP000326354">
    <property type="component" value="Chromosome"/>
</dbReference>
<dbReference type="InterPro" id="IPR017441">
    <property type="entry name" value="Protein_kinase_ATP_BS"/>
</dbReference>
<reference evidence="6 7" key="1">
    <citation type="submission" date="2019-08" db="EMBL/GenBank/DDBJ databases">
        <title>Complete genome sequence of Candidatus Uab amorphum.</title>
        <authorList>
            <person name="Shiratori T."/>
            <person name="Suzuki S."/>
            <person name="Kakizawa Y."/>
            <person name="Ishida K."/>
        </authorList>
    </citation>
    <scope>NUCLEOTIDE SEQUENCE [LARGE SCALE GENOMIC DNA]</scope>
    <source>
        <strain evidence="6 7">SRT547</strain>
    </source>
</reference>
<dbReference type="PROSITE" id="PS50011">
    <property type="entry name" value="PROTEIN_KINASE_DOM"/>
    <property type="match status" value="1"/>
</dbReference>
<dbReference type="PROSITE" id="PS00108">
    <property type="entry name" value="PROTEIN_KINASE_ST"/>
    <property type="match status" value="1"/>
</dbReference>
<evidence type="ECO:0000313" key="6">
    <source>
        <dbReference type="EMBL" id="BBM86847.1"/>
    </source>
</evidence>
<keyword evidence="4" id="KW-0472">Membrane</keyword>
<evidence type="ECO:0000256" key="3">
    <source>
        <dbReference type="PROSITE-ProRule" id="PRU10141"/>
    </source>
</evidence>
<dbReference type="SUPFAM" id="SSF56112">
    <property type="entry name" value="Protein kinase-like (PK-like)"/>
    <property type="match status" value="1"/>
</dbReference>
<feature type="domain" description="Protein kinase" evidence="5">
    <location>
        <begin position="56"/>
        <end position="347"/>
    </location>
</feature>
<dbReference type="SUPFAM" id="SSF56436">
    <property type="entry name" value="C-type lectin-like"/>
    <property type="match status" value="1"/>
</dbReference>
<dbReference type="Pfam" id="PF00069">
    <property type="entry name" value="Pkinase"/>
    <property type="match status" value="1"/>
</dbReference>
<keyword evidence="1 3" id="KW-0547">Nucleotide-binding</keyword>
<evidence type="ECO:0000313" key="7">
    <source>
        <dbReference type="Proteomes" id="UP000326354"/>
    </source>
</evidence>
<dbReference type="PROSITE" id="PS00107">
    <property type="entry name" value="PROTEIN_KINASE_ATP"/>
    <property type="match status" value="1"/>
</dbReference>
<proteinExistence type="predicted"/>
<dbReference type="PANTHER" id="PTHR23150">
    <property type="entry name" value="SULFATASE MODIFYING FACTOR 1, 2"/>
    <property type="match status" value="1"/>
</dbReference>
<keyword evidence="7" id="KW-1185">Reference proteome</keyword>
<dbReference type="Pfam" id="PF03781">
    <property type="entry name" value="FGE-sulfatase"/>
    <property type="match status" value="1"/>
</dbReference>